<dbReference type="EMBL" id="JPFK01000009">
    <property type="protein sequence ID" value="KFB00174.1"/>
    <property type="molecule type" value="Genomic_DNA"/>
</dbReference>
<sequence>MEMPSFLELLEQQYKSQLPFVAYRKPNQKQVKALLQQDDSLHLAVDFTESGFVFAPFDNADQTVLIPNETSKNIESDFEDVVFKHAEDKVFEVDETEKDRHIRLVEKGIEAIRTNKFEKVVLSRKESVAIKSDSVFKLFADLLASYPTAFVYCWYHPKVGLWLGATPETLLSVENKRLSTMALAGTQQYTGSLEVAWGVKEKEEQAFVTTFISDSLEPYVTHLKQGNVKTVKAGKLLHLQTSITALLKSSLKPVIDALHPTPAVCGLPKLAAKNFIINNENYQRTFYTGFLGELNLKVDKSRNRNPRNIENNVYRALTNATNLYVNLRCMEVVGSMANVFVGGGITKDSHAESEWNETVAKAMTMKKVLQ</sequence>
<dbReference type="eggNOG" id="COG1169">
    <property type="taxonomic scope" value="Bacteria"/>
</dbReference>
<reference evidence="2 3" key="1">
    <citation type="journal article" date="2014" name="Genome Announc.">
        <title>Draft Genome Sequence of the Algicidal Bacterium Mangrovimonas yunxiaonensis Strain LY01.</title>
        <authorList>
            <person name="Li Y."/>
            <person name="Zhu H."/>
            <person name="Li C."/>
            <person name="Zhang H."/>
            <person name="Chen Z."/>
            <person name="Zheng W."/>
            <person name="Xu H."/>
            <person name="Zheng T."/>
        </authorList>
    </citation>
    <scope>NUCLEOTIDE SEQUENCE [LARGE SCALE GENOMIC DNA]</scope>
    <source>
        <strain evidence="2 3">LY01</strain>
    </source>
</reference>
<dbReference type="PANTHER" id="PTHR42839:SF2">
    <property type="entry name" value="ISOCHORISMATE SYNTHASE ENTC"/>
    <property type="match status" value="1"/>
</dbReference>
<keyword evidence="3" id="KW-1185">Reference proteome</keyword>
<name>A0A084THI8_9FLAO</name>
<protein>
    <submittedName>
        <fullName evidence="2">Isochorismate synthase</fullName>
    </submittedName>
</protein>
<dbReference type="Proteomes" id="UP000028521">
    <property type="component" value="Unassembled WGS sequence"/>
</dbReference>
<proteinExistence type="predicted"/>
<dbReference type="InterPro" id="IPR005801">
    <property type="entry name" value="ADC_synthase"/>
</dbReference>
<feature type="domain" description="Chorismate-utilising enzyme C-terminal" evidence="1">
    <location>
        <begin position="98"/>
        <end position="296"/>
    </location>
</feature>
<gene>
    <name evidence="2" type="ORF">IA57_12150</name>
</gene>
<evidence type="ECO:0000313" key="3">
    <source>
        <dbReference type="Proteomes" id="UP000028521"/>
    </source>
</evidence>
<comment type="caution">
    <text evidence="2">The sequence shown here is derived from an EMBL/GenBank/DDBJ whole genome shotgun (WGS) entry which is preliminary data.</text>
</comment>
<evidence type="ECO:0000313" key="2">
    <source>
        <dbReference type="EMBL" id="KFB00174.1"/>
    </source>
</evidence>
<reference evidence="3" key="2">
    <citation type="submission" date="2014-07" db="EMBL/GenBank/DDBJ databases">
        <title>Genome sequence of Mangrovimonas yunxiaonensis.</title>
        <authorList>
            <person name="Li Y."/>
            <person name="Zheng T."/>
        </authorList>
    </citation>
    <scope>NUCLEOTIDE SEQUENCE [LARGE SCALE GENOMIC DNA]</scope>
    <source>
        <strain evidence="3">LY01</strain>
    </source>
</reference>
<dbReference type="OrthoDB" id="9806579at2"/>
<dbReference type="PANTHER" id="PTHR42839">
    <property type="entry name" value="ISOCHORISMATE SYNTHASE ENTC"/>
    <property type="match status" value="1"/>
</dbReference>
<accession>A0A084THI8</accession>
<dbReference type="AlphaFoldDB" id="A0A084THI8"/>
<dbReference type="STRING" id="1197477.IA57_12150"/>
<dbReference type="SUPFAM" id="SSF56322">
    <property type="entry name" value="ADC synthase"/>
    <property type="match status" value="1"/>
</dbReference>
<dbReference type="InterPro" id="IPR015890">
    <property type="entry name" value="Chorismate_C"/>
</dbReference>
<feature type="domain" description="Chorismate-utilising enzyme C-terminal" evidence="1">
    <location>
        <begin position="318"/>
        <end position="361"/>
    </location>
</feature>
<organism evidence="2 3">
    <name type="scientific">Mangrovimonas yunxiaonensis</name>
    <dbReference type="NCBI Taxonomy" id="1197477"/>
    <lineage>
        <taxon>Bacteria</taxon>
        <taxon>Pseudomonadati</taxon>
        <taxon>Bacteroidota</taxon>
        <taxon>Flavobacteriia</taxon>
        <taxon>Flavobacteriales</taxon>
        <taxon>Flavobacteriaceae</taxon>
        <taxon>Mangrovimonas</taxon>
    </lineage>
</organism>
<evidence type="ECO:0000259" key="1">
    <source>
        <dbReference type="Pfam" id="PF00425"/>
    </source>
</evidence>
<dbReference type="Gene3D" id="3.60.120.10">
    <property type="entry name" value="Anthranilate synthase"/>
    <property type="match status" value="1"/>
</dbReference>
<dbReference type="Pfam" id="PF00425">
    <property type="entry name" value="Chorismate_bind"/>
    <property type="match status" value="2"/>
</dbReference>